<keyword evidence="4" id="KW-1185">Reference proteome</keyword>
<dbReference type="RefSeq" id="WP_096354936.1">
    <property type="nucleotide sequence ID" value="NZ_AP014946.1"/>
</dbReference>
<evidence type="ECO:0000313" key="3">
    <source>
        <dbReference type="EMBL" id="BAT59499.1"/>
    </source>
</evidence>
<gene>
    <name evidence="3" type="ORF">GJW-30_1_02032</name>
</gene>
<feature type="region of interest" description="Disordered" evidence="1">
    <location>
        <begin position="207"/>
        <end position="240"/>
    </location>
</feature>
<keyword evidence="2" id="KW-1133">Transmembrane helix</keyword>
<name>A0A0S3PUB3_9BRAD</name>
<proteinExistence type="predicted"/>
<feature type="compositionally biased region" description="Gly residues" evidence="1">
    <location>
        <begin position="207"/>
        <end position="218"/>
    </location>
</feature>
<evidence type="ECO:0000313" key="4">
    <source>
        <dbReference type="Proteomes" id="UP000236884"/>
    </source>
</evidence>
<accession>A0A0S3PUB3</accession>
<dbReference type="PIRSF" id="PIRSF032817">
    <property type="entry name" value="UCP032817"/>
    <property type="match status" value="1"/>
</dbReference>
<protein>
    <submittedName>
        <fullName evidence="3">Uncharacterized protein</fullName>
    </submittedName>
</protein>
<keyword evidence="2" id="KW-0812">Transmembrane</keyword>
<evidence type="ECO:0000256" key="1">
    <source>
        <dbReference type="SAM" id="MobiDB-lite"/>
    </source>
</evidence>
<dbReference type="Proteomes" id="UP000236884">
    <property type="component" value="Chromosome"/>
</dbReference>
<feature type="compositionally biased region" description="Gly residues" evidence="1">
    <location>
        <begin position="229"/>
        <end position="240"/>
    </location>
</feature>
<sequence>MKWSPATWVILLVIGFALAIAVVAWVTYRAYRELARENFLRDYTWPPGLLDKLAVHYPSFTRKETALVAQGLRQFFLAYLHGGRRYVAMPSQVADELWHEFILYTRAYAAFCEGAFGGFLHHTPAVALRLGQKVDNTGLRRVWRYCCREEGINAHNPSRLPLLFALDTKLKIPNGYYYHPQCDALRKRGDAGTQCGGDFASFSYDGGTDGLGDSGETGGSDSSGSDSGSCGGGSCGGGGD</sequence>
<keyword evidence="2" id="KW-0472">Membrane</keyword>
<dbReference type="InterPro" id="IPR017008">
    <property type="entry name" value="UCP032817-like"/>
</dbReference>
<dbReference type="EMBL" id="AP014946">
    <property type="protein sequence ID" value="BAT59499.1"/>
    <property type="molecule type" value="Genomic_DNA"/>
</dbReference>
<dbReference type="OrthoDB" id="196672at2"/>
<reference evidence="3 4" key="1">
    <citation type="submission" date="2015-08" db="EMBL/GenBank/DDBJ databases">
        <title>Investigation of the bacterial diversity of lava forest soil.</title>
        <authorList>
            <person name="Lee J.S."/>
        </authorList>
    </citation>
    <scope>NUCLEOTIDE SEQUENCE [LARGE SCALE GENOMIC DNA]</scope>
    <source>
        <strain evidence="3 4">GJW-30</strain>
    </source>
</reference>
<evidence type="ECO:0000256" key="2">
    <source>
        <dbReference type="SAM" id="Phobius"/>
    </source>
</evidence>
<dbReference type="KEGG" id="vgo:GJW-30_1_02032"/>
<dbReference type="AlphaFoldDB" id="A0A0S3PUB3"/>
<feature type="transmembrane region" description="Helical" evidence="2">
    <location>
        <begin position="6"/>
        <end position="28"/>
    </location>
</feature>
<organism evidence="3 4">
    <name type="scientific">Variibacter gotjawalensis</name>
    <dbReference type="NCBI Taxonomy" id="1333996"/>
    <lineage>
        <taxon>Bacteria</taxon>
        <taxon>Pseudomonadati</taxon>
        <taxon>Pseudomonadota</taxon>
        <taxon>Alphaproteobacteria</taxon>
        <taxon>Hyphomicrobiales</taxon>
        <taxon>Nitrobacteraceae</taxon>
        <taxon>Variibacter</taxon>
    </lineage>
</organism>
<feature type="compositionally biased region" description="Low complexity" evidence="1">
    <location>
        <begin position="219"/>
        <end position="228"/>
    </location>
</feature>